<dbReference type="Proteomes" id="UP001432322">
    <property type="component" value="Unassembled WGS sequence"/>
</dbReference>
<keyword evidence="4" id="KW-1185">Reference proteome</keyword>
<accession>A0AAV5W8H7</accession>
<dbReference type="CDD" id="cd00037">
    <property type="entry name" value="CLECT"/>
    <property type="match status" value="1"/>
</dbReference>
<proteinExistence type="predicted"/>
<feature type="non-terminal residue" evidence="3">
    <location>
        <position position="1"/>
    </location>
</feature>
<gene>
    <name evidence="3" type="ORF">PFISCL1PPCAC_17679</name>
</gene>
<organism evidence="3 4">
    <name type="scientific">Pristionchus fissidentatus</name>
    <dbReference type="NCBI Taxonomy" id="1538716"/>
    <lineage>
        <taxon>Eukaryota</taxon>
        <taxon>Metazoa</taxon>
        <taxon>Ecdysozoa</taxon>
        <taxon>Nematoda</taxon>
        <taxon>Chromadorea</taxon>
        <taxon>Rhabditida</taxon>
        <taxon>Rhabditina</taxon>
        <taxon>Diplogasteromorpha</taxon>
        <taxon>Diplogasteroidea</taxon>
        <taxon>Neodiplogasteridae</taxon>
        <taxon>Pristionchus</taxon>
    </lineage>
</organism>
<dbReference type="EMBL" id="BTSY01000005">
    <property type="protein sequence ID" value="GMT26382.1"/>
    <property type="molecule type" value="Genomic_DNA"/>
</dbReference>
<name>A0AAV5W8H7_9BILA</name>
<reference evidence="3" key="1">
    <citation type="submission" date="2023-10" db="EMBL/GenBank/DDBJ databases">
        <title>Genome assembly of Pristionchus species.</title>
        <authorList>
            <person name="Yoshida K."/>
            <person name="Sommer R.J."/>
        </authorList>
    </citation>
    <scope>NUCLEOTIDE SEQUENCE</scope>
    <source>
        <strain evidence="3">RS5133</strain>
    </source>
</reference>
<dbReference type="InterPro" id="IPR001304">
    <property type="entry name" value="C-type_lectin-like"/>
</dbReference>
<dbReference type="SUPFAM" id="SSF56436">
    <property type="entry name" value="C-type lectin-like"/>
    <property type="match status" value="1"/>
</dbReference>
<evidence type="ECO:0000256" key="1">
    <source>
        <dbReference type="ARBA" id="ARBA00023157"/>
    </source>
</evidence>
<keyword evidence="1" id="KW-1015">Disulfide bond</keyword>
<dbReference type="InterPro" id="IPR016187">
    <property type="entry name" value="CTDL_fold"/>
</dbReference>
<dbReference type="SMART" id="SM00034">
    <property type="entry name" value="CLECT"/>
    <property type="match status" value="1"/>
</dbReference>
<dbReference type="PANTHER" id="PTHR22991:SF40">
    <property type="entry name" value="PROTEIN CBG13490"/>
    <property type="match status" value="1"/>
</dbReference>
<dbReference type="PROSITE" id="PS50041">
    <property type="entry name" value="C_TYPE_LECTIN_2"/>
    <property type="match status" value="1"/>
</dbReference>
<dbReference type="Gene3D" id="3.10.100.10">
    <property type="entry name" value="Mannose-Binding Protein A, subunit A"/>
    <property type="match status" value="1"/>
</dbReference>
<dbReference type="InterPro" id="IPR016186">
    <property type="entry name" value="C-type_lectin-like/link_sf"/>
</dbReference>
<dbReference type="InterPro" id="IPR050976">
    <property type="entry name" value="Snaclec"/>
</dbReference>
<feature type="non-terminal residue" evidence="3">
    <location>
        <position position="136"/>
    </location>
</feature>
<dbReference type="PANTHER" id="PTHR22991">
    <property type="entry name" value="PROTEIN CBG13490"/>
    <property type="match status" value="1"/>
</dbReference>
<dbReference type="AlphaFoldDB" id="A0AAV5W8H7"/>
<feature type="domain" description="C-type lectin" evidence="2">
    <location>
        <begin position="19"/>
        <end position="129"/>
    </location>
</feature>
<evidence type="ECO:0000313" key="4">
    <source>
        <dbReference type="Proteomes" id="UP001432322"/>
    </source>
</evidence>
<sequence>SECGDYDEISDPGDATKPCFKTFTDPMNWNDAQKKCSDDFGSLATINSEEVKTSSENTYSYFLIYETLFCLAHQSADGGSWDWIDGTRNSSGYANFVGGFPLPGGGQCTGMLTESSSAKWTNEDCDNQKLPFICRR</sequence>
<evidence type="ECO:0000313" key="3">
    <source>
        <dbReference type="EMBL" id="GMT26382.1"/>
    </source>
</evidence>
<comment type="caution">
    <text evidence="3">The sequence shown here is derived from an EMBL/GenBank/DDBJ whole genome shotgun (WGS) entry which is preliminary data.</text>
</comment>
<protein>
    <recommendedName>
        <fullName evidence="2">C-type lectin domain-containing protein</fullName>
    </recommendedName>
</protein>
<evidence type="ECO:0000259" key="2">
    <source>
        <dbReference type="PROSITE" id="PS50041"/>
    </source>
</evidence>
<dbReference type="Pfam" id="PF00059">
    <property type="entry name" value="Lectin_C"/>
    <property type="match status" value="1"/>
</dbReference>